<name>A0A812GRH2_9DINO</name>
<dbReference type="EMBL" id="CAJNDS010000040">
    <property type="protein sequence ID" value="CAE6930445.1"/>
    <property type="molecule type" value="Genomic_DNA"/>
</dbReference>
<evidence type="ECO:0000256" key="1">
    <source>
        <dbReference type="SAM" id="MobiDB-lite"/>
    </source>
</evidence>
<feature type="region of interest" description="Disordered" evidence="1">
    <location>
        <begin position="101"/>
        <end position="129"/>
    </location>
</feature>
<evidence type="ECO:0000313" key="2">
    <source>
        <dbReference type="EMBL" id="CAE6930445.1"/>
    </source>
</evidence>
<feature type="compositionally biased region" description="Basic and acidic residues" evidence="1">
    <location>
        <begin position="1"/>
        <end position="17"/>
    </location>
</feature>
<gene>
    <name evidence="2" type="primary">trappc4</name>
    <name evidence="2" type="ORF">SNAT2548_LOCUS819</name>
</gene>
<feature type="compositionally biased region" description="Polar residues" evidence="1">
    <location>
        <begin position="21"/>
        <end position="30"/>
    </location>
</feature>
<evidence type="ECO:0000313" key="3">
    <source>
        <dbReference type="Proteomes" id="UP000604046"/>
    </source>
</evidence>
<reference evidence="2" key="1">
    <citation type="submission" date="2021-02" db="EMBL/GenBank/DDBJ databases">
        <authorList>
            <person name="Dougan E. K."/>
            <person name="Rhodes N."/>
            <person name="Thang M."/>
            <person name="Chan C."/>
        </authorList>
    </citation>
    <scope>NUCLEOTIDE SEQUENCE</scope>
</reference>
<dbReference type="OrthoDB" id="413183at2759"/>
<sequence length="343" mass="38532">MAETMRSWEAKKMRGEPARNWSPNLQTSVDGHSGGSWPDRPEMTRILSSSRAGRMHWHRNQFVPLPCRPPNPDKQLEEFMAPEHRQHLIYLALYRDKIDQHQAAMAKPKSPEGRARSPSPPAEEAETEIHATSGFAATTGGMYDHTGKTGYDHRRPRTAAAAHTATVKATSASGLGYLDEHAEAKRLGKLFDEWVSKQDIDAAYESVALPSPRAEGRRVKVEASQAKSRRLRSFASKGRRHSGGSNLKSTQTAKSEEDEASCLGDHPSVGTASSWHHRRFPADPADRRKLERLWMVMTNPKIRSASLSDKASHERVRQVPTRIEGIKPLMLYKLYHGPWRLDI</sequence>
<dbReference type="AlphaFoldDB" id="A0A812GRH2"/>
<feature type="compositionally biased region" description="Polar residues" evidence="1">
    <location>
        <begin position="243"/>
        <end position="253"/>
    </location>
</feature>
<proteinExistence type="predicted"/>
<protein>
    <submittedName>
        <fullName evidence="2">Trappc4 protein</fullName>
    </submittedName>
</protein>
<accession>A0A812GRH2</accession>
<comment type="caution">
    <text evidence="2">The sequence shown here is derived from an EMBL/GenBank/DDBJ whole genome shotgun (WGS) entry which is preliminary data.</text>
</comment>
<feature type="region of interest" description="Disordered" evidence="1">
    <location>
        <begin position="1"/>
        <end position="41"/>
    </location>
</feature>
<feature type="region of interest" description="Disordered" evidence="1">
    <location>
        <begin position="213"/>
        <end position="280"/>
    </location>
</feature>
<keyword evidence="3" id="KW-1185">Reference proteome</keyword>
<dbReference type="Proteomes" id="UP000604046">
    <property type="component" value="Unassembled WGS sequence"/>
</dbReference>
<organism evidence="2 3">
    <name type="scientific">Symbiodinium natans</name>
    <dbReference type="NCBI Taxonomy" id="878477"/>
    <lineage>
        <taxon>Eukaryota</taxon>
        <taxon>Sar</taxon>
        <taxon>Alveolata</taxon>
        <taxon>Dinophyceae</taxon>
        <taxon>Suessiales</taxon>
        <taxon>Symbiodiniaceae</taxon>
        <taxon>Symbiodinium</taxon>
    </lineage>
</organism>
<feature type="compositionally biased region" description="Basic residues" evidence="1">
    <location>
        <begin position="227"/>
        <end position="242"/>
    </location>
</feature>